<keyword evidence="2" id="KW-1185">Reference proteome</keyword>
<dbReference type="HOGENOM" id="CLU_1243542_0_0_9"/>
<dbReference type="EMBL" id="ABGD02000026">
    <property type="protein sequence ID" value="EDS09763.1"/>
    <property type="molecule type" value="Genomic_DNA"/>
</dbReference>
<gene>
    <name evidence="1" type="ORF">ANACOL_03567</name>
</gene>
<sequence>MKTQKRQVTITDLYNLVAHETVSLLEAVDDDAIPPALEMRKGLTMLAATAGTGEGVETHLEWIDQEIENLKQTAGTPQCVTHLIPTSQLVRTVDIDAQIDMTLEFFHIVAETDEQETRTKLLELARTTTDMCGMGDCLFNCGDDAVEMMDQIWAAFLEAAAAENVESRRVLLEKAAAAADELHGLTEPQEELEDGRMFMSMDELSAELDEVAHMIAGQNNEPQLS</sequence>
<reference evidence="1" key="1">
    <citation type="submission" date="2007-11" db="EMBL/GenBank/DDBJ databases">
        <authorList>
            <person name="Fulton L."/>
            <person name="Clifton S."/>
            <person name="Fulton B."/>
            <person name="Xu J."/>
            <person name="Minx P."/>
            <person name="Pepin K.H."/>
            <person name="Johnson M."/>
            <person name="Thiruvilangam P."/>
            <person name="Bhonagiri V."/>
            <person name="Nash W.E."/>
            <person name="Mardis E.R."/>
            <person name="Wilson R.K."/>
        </authorList>
    </citation>
    <scope>NUCLEOTIDE SEQUENCE [LARGE SCALE GENOMIC DNA]</scope>
    <source>
        <strain evidence="1">DSM 17241</strain>
    </source>
</reference>
<dbReference type="RefSeq" id="WP_006876428.1">
    <property type="nucleotide sequence ID" value="NZ_DS544187.1"/>
</dbReference>
<evidence type="ECO:0000313" key="1">
    <source>
        <dbReference type="EMBL" id="EDS09763.1"/>
    </source>
</evidence>
<reference evidence="1" key="2">
    <citation type="submission" date="2013-09" db="EMBL/GenBank/DDBJ databases">
        <title>Draft genome sequence of Anaerotruncus colihominis(DSM 17241).</title>
        <authorList>
            <person name="Sudarsanam P."/>
            <person name="Ley R."/>
            <person name="Guruge J."/>
            <person name="Turnbaugh P.J."/>
            <person name="Mahowald M."/>
            <person name="Liep D."/>
            <person name="Gordon J."/>
        </authorList>
    </citation>
    <scope>NUCLEOTIDE SEQUENCE</scope>
    <source>
        <strain evidence="1">DSM 17241</strain>
    </source>
</reference>
<dbReference type="eggNOG" id="ENOG5032XED">
    <property type="taxonomic scope" value="Bacteria"/>
</dbReference>
<dbReference type="Proteomes" id="UP000003803">
    <property type="component" value="Unassembled WGS sequence"/>
</dbReference>
<protein>
    <submittedName>
        <fullName evidence="1">Uncharacterized protein</fullName>
    </submittedName>
</protein>
<name>B0PFI7_9FIRM</name>
<dbReference type="AlphaFoldDB" id="B0PFI7"/>
<proteinExistence type="predicted"/>
<accession>B0PFI7</accession>
<evidence type="ECO:0000313" key="2">
    <source>
        <dbReference type="Proteomes" id="UP000003803"/>
    </source>
</evidence>
<comment type="caution">
    <text evidence="1">The sequence shown here is derived from an EMBL/GenBank/DDBJ whole genome shotgun (WGS) entry which is preliminary data.</text>
</comment>
<organism evidence="1 2">
    <name type="scientific">Anaerotruncus colihominis DSM 17241</name>
    <dbReference type="NCBI Taxonomy" id="445972"/>
    <lineage>
        <taxon>Bacteria</taxon>
        <taxon>Bacillati</taxon>
        <taxon>Bacillota</taxon>
        <taxon>Clostridia</taxon>
        <taxon>Eubacteriales</taxon>
        <taxon>Oscillospiraceae</taxon>
        <taxon>Anaerotruncus</taxon>
    </lineage>
</organism>